<dbReference type="NCBIfam" id="TIGR01552">
    <property type="entry name" value="phd_fam"/>
    <property type="match status" value="1"/>
</dbReference>
<dbReference type="Pfam" id="PF02604">
    <property type="entry name" value="PhdYeFM_antitox"/>
    <property type="match status" value="1"/>
</dbReference>
<dbReference type="EMBL" id="SMBH01000032">
    <property type="protein sequence ID" value="TCU06323.1"/>
    <property type="molecule type" value="Genomic_DNA"/>
</dbReference>
<dbReference type="AlphaFoldDB" id="A0A4R3PZR1"/>
<accession>A0A4R3PZR1</accession>
<comment type="similarity">
    <text evidence="1 2">Belongs to the phD/YefM antitoxin family.</text>
</comment>
<dbReference type="InterPro" id="IPR036165">
    <property type="entry name" value="YefM-like_sf"/>
</dbReference>
<evidence type="ECO:0000313" key="3">
    <source>
        <dbReference type="EMBL" id="TCU06323.1"/>
    </source>
</evidence>
<comment type="function">
    <text evidence="2">Antitoxin component of a type II toxin-antitoxin (TA) system.</text>
</comment>
<comment type="caution">
    <text evidence="3">The sequence shown here is derived from an EMBL/GenBank/DDBJ whole genome shotgun (WGS) entry which is preliminary data.</text>
</comment>
<proteinExistence type="inferred from homology"/>
<sequence length="127" mass="14784">MDNVAINEVIPTMKQFTTGDLNKRVGDVTDAAVREPVVITRHRKPRYVLMSYEHYERIRADADPRRAVKASEMPDFSPARSIDWHAAKAMTMSREYRPGEIVTYPHLWVWQQDRGETEGRKEWPSAL</sequence>
<name>A0A4R3PZR1_RHISU</name>
<evidence type="ECO:0000313" key="4">
    <source>
        <dbReference type="Proteomes" id="UP000294576"/>
    </source>
</evidence>
<dbReference type="Proteomes" id="UP000294576">
    <property type="component" value="Unassembled WGS sequence"/>
</dbReference>
<reference evidence="3 4" key="1">
    <citation type="submission" date="2019-03" db="EMBL/GenBank/DDBJ databases">
        <title>Genomic Encyclopedia of Type Strains, Phase IV (KMG-V): Genome sequencing to study the core and pangenomes of soil and plant-associated prokaryotes.</title>
        <authorList>
            <person name="Whitman W."/>
        </authorList>
    </citation>
    <scope>NUCLEOTIDE SEQUENCE [LARGE SCALE GENOMIC DNA]</scope>
    <source>
        <strain evidence="3 4">Hc14</strain>
    </source>
</reference>
<evidence type="ECO:0000256" key="2">
    <source>
        <dbReference type="RuleBase" id="RU362080"/>
    </source>
</evidence>
<gene>
    <name evidence="3" type="ORF">EV132_13256</name>
</gene>
<protein>
    <recommendedName>
        <fullName evidence="2">Antitoxin</fullName>
    </recommendedName>
</protein>
<dbReference type="InterPro" id="IPR006442">
    <property type="entry name" value="Antitoxin_Phd/YefM"/>
</dbReference>
<dbReference type="SUPFAM" id="SSF143120">
    <property type="entry name" value="YefM-like"/>
    <property type="match status" value="1"/>
</dbReference>
<dbReference type="Gene3D" id="3.40.1620.10">
    <property type="entry name" value="YefM-like domain"/>
    <property type="match status" value="1"/>
</dbReference>
<evidence type="ECO:0000256" key="1">
    <source>
        <dbReference type="ARBA" id="ARBA00009981"/>
    </source>
</evidence>
<organism evidence="3 4">
    <name type="scientific">Rhizobium sullae</name>
    <name type="common">Rhizobium hedysari</name>
    <dbReference type="NCBI Taxonomy" id="50338"/>
    <lineage>
        <taxon>Bacteria</taxon>
        <taxon>Pseudomonadati</taxon>
        <taxon>Pseudomonadota</taxon>
        <taxon>Alphaproteobacteria</taxon>
        <taxon>Hyphomicrobiales</taxon>
        <taxon>Rhizobiaceae</taxon>
        <taxon>Rhizobium/Agrobacterium group</taxon>
        <taxon>Rhizobium</taxon>
    </lineage>
</organism>